<dbReference type="GO" id="GO:0016251">
    <property type="term" value="F:RNA polymerase II general transcription initiation factor activity"/>
    <property type="evidence" value="ECO:0007669"/>
    <property type="project" value="TreeGrafter"/>
</dbReference>
<dbReference type="InterPro" id="IPR015943">
    <property type="entry name" value="WD40/YVTN_repeat-like_dom_sf"/>
</dbReference>
<feature type="repeat" description="WD" evidence="8">
    <location>
        <begin position="464"/>
        <end position="488"/>
    </location>
</feature>
<dbReference type="PROSITE" id="PS50082">
    <property type="entry name" value="WD_REPEATS_2"/>
    <property type="match status" value="5"/>
</dbReference>
<dbReference type="InterPro" id="IPR007582">
    <property type="entry name" value="TFIID_NTD2"/>
</dbReference>
<evidence type="ECO:0000256" key="5">
    <source>
        <dbReference type="ARBA" id="ARBA00023015"/>
    </source>
</evidence>
<dbReference type="AlphaFoldDB" id="A0A9P4USU0"/>
<evidence type="ECO:0000256" key="3">
    <source>
        <dbReference type="ARBA" id="ARBA00022574"/>
    </source>
</evidence>
<evidence type="ECO:0000256" key="1">
    <source>
        <dbReference type="ARBA" id="ARBA00004123"/>
    </source>
</evidence>
<dbReference type="Pfam" id="PF04494">
    <property type="entry name" value="TFIID_NTD2"/>
    <property type="match status" value="1"/>
</dbReference>
<evidence type="ECO:0000256" key="8">
    <source>
        <dbReference type="PROSITE-ProRule" id="PRU00221"/>
    </source>
</evidence>
<feature type="region of interest" description="Disordered" evidence="9">
    <location>
        <begin position="653"/>
        <end position="714"/>
    </location>
</feature>
<dbReference type="Proteomes" id="UP000799441">
    <property type="component" value="Unassembled WGS sequence"/>
</dbReference>
<dbReference type="GO" id="GO:0005669">
    <property type="term" value="C:transcription factor TFIID complex"/>
    <property type="evidence" value="ECO:0007669"/>
    <property type="project" value="TreeGrafter"/>
</dbReference>
<feature type="compositionally biased region" description="Low complexity" evidence="9">
    <location>
        <begin position="673"/>
        <end position="708"/>
    </location>
</feature>
<dbReference type="InterPro" id="IPR019775">
    <property type="entry name" value="WD40_repeat_CS"/>
</dbReference>
<evidence type="ECO:0000313" key="11">
    <source>
        <dbReference type="EMBL" id="KAF2723435.1"/>
    </source>
</evidence>
<evidence type="ECO:0000313" key="12">
    <source>
        <dbReference type="Proteomes" id="UP000799441"/>
    </source>
</evidence>
<feature type="repeat" description="WD" evidence="8">
    <location>
        <begin position="575"/>
        <end position="616"/>
    </location>
</feature>
<name>A0A9P4USU0_9PEZI</name>
<dbReference type="InterPro" id="IPR036322">
    <property type="entry name" value="WD40_repeat_dom_sf"/>
</dbReference>
<keyword evidence="3 8" id="KW-0853">WD repeat</keyword>
<dbReference type="SUPFAM" id="SSF160897">
    <property type="entry name" value="Taf5 N-terminal domain-like"/>
    <property type="match status" value="1"/>
</dbReference>
<dbReference type="Gene3D" id="2.130.10.10">
    <property type="entry name" value="YVTN repeat-like/Quinoprotein amine dehydrogenase"/>
    <property type="match status" value="2"/>
</dbReference>
<gene>
    <name evidence="11" type="ORF">K431DRAFT_344668</name>
</gene>
<feature type="region of interest" description="Disordered" evidence="9">
    <location>
        <begin position="291"/>
        <end position="310"/>
    </location>
</feature>
<dbReference type="PROSITE" id="PS00678">
    <property type="entry name" value="WD_REPEATS_1"/>
    <property type="match status" value="1"/>
</dbReference>
<keyword evidence="5" id="KW-0805">Transcription regulation</keyword>
<dbReference type="SMART" id="SM00320">
    <property type="entry name" value="WD40"/>
    <property type="match status" value="6"/>
</dbReference>
<evidence type="ECO:0000256" key="6">
    <source>
        <dbReference type="ARBA" id="ARBA00023163"/>
    </source>
</evidence>
<dbReference type="InterPro" id="IPR020472">
    <property type="entry name" value="WD40_PAC1"/>
</dbReference>
<dbReference type="PROSITE" id="PS50896">
    <property type="entry name" value="LISH"/>
    <property type="match status" value="1"/>
</dbReference>
<protein>
    <submittedName>
        <fullName evidence="11">Transcription initiation factor TFIID, subunit TAF5</fullName>
    </submittedName>
</protein>
<dbReference type="GO" id="GO:0006367">
    <property type="term" value="P:transcription initiation at RNA polymerase II promoter"/>
    <property type="evidence" value="ECO:0007669"/>
    <property type="project" value="TreeGrafter"/>
</dbReference>
<dbReference type="CDD" id="cd08044">
    <property type="entry name" value="TAF5_NTD2"/>
    <property type="match status" value="1"/>
</dbReference>
<dbReference type="PROSITE" id="PS50294">
    <property type="entry name" value="WD_REPEATS_REGION"/>
    <property type="match status" value="3"/>
</dbReference>
<proteinExistence type="inferred from homology"/>
<organism evidence="11 12">
    <name type="scientific">Polychaeton citri CBS 116435</name>
    <dbReference type="NCBI Taxonomy" id="1314669"/>
    <lineage>
        <taxon>Eukaryota</taxon>
        <taxon>Fungi</taxon>
        <taxon>Dikarya</taxon>
        <taxon>Ascomycota</taxon>
        <taxon>Pezizomycotina</taxon>
        <taxon>Dothideomycetes</taxon>
        <taxon>Dothideomycetidae</taxon>
        <taxon>Capnodiales</taxon>
        <taxon>Capnodiaceae</taxon>
        <taxon>Polychaeton</taxon>
    </lineage>
</organism>
<evidence type="ECO:0000256" key="4">
    <source>
        <dbReference type="ARBA" id="ARBA00022737"/>
    </source>
</evidence>
<dbReference type="Gene3D" id="1.25.40.500">
    <property type="entry name" value="TFIID subunit TAF5, NTD2 domain"/>
    <property type="match status" value="1"/>
</dbReference>
<comment type="subcellular location">
    <subcellularLocation>
        <location evidence="1">Nucleus</location>
    </subcellularLocation>
</comment>
<comment type="similarity">
    <text evidence="2">Belongs to the WD repeat TAF5 family.</text>
</comment>
<dbReference type="PRINTS" id="PR00320">
    <property type="entry name" value="GPROTEINBRPT"/>
</dbReference>
<keyword evidence="6" id="KW-0804">Transcription</keyword>
<feature type="repeat" description="WD" evidence="8">
    <location>
        <begin position="531"/>
        <end position="574"/>
    </location>
</feature>
<feature type="compositionally biased region" description="Low complexity" evidence="9">
    <location>
        <begin position="33"/>
        <end position="42"/>
    </location>
</feature>
<feature type="domain" description="TFIID subunit TAF5 NTD2" evidence="10">
    <location>
        <begin position="87"/>
        <end position="216"/>
    </location>
</feature>
<dbReference type="PANTHER" id="PTHR19879">
    <property type="entry name" value="TRANSCRIPTION INITIATION FACTOR TFIID"/>
    <property type="match status" value="1"/>
</dbReference>
<keyword evidence="7" id="KW-0539">Nucleus</keyword>
<evidence type="ECO:0000259" key="10">
    <source>
        <dbReference type="Pfam" id="PF04494"/>
    </source>
</evidence>
<evidence type="ECO:0000256" key="7">
    <source>
        <dbReference type="ARBA" id="ARBA00023242"/>
    </source>
</evidence>
<keyword evidence="12" id="KW-1185">Reference proteome</keyword>
<feature type="repeat" description="WD" evidence="8">
    <location>
        <begin position="489"/>
        <end position="521"/>
    </location>
</feature>
<feature type="compositionally biased region" description="Gly residues" evidence="9">
    <location>
        <begin position="659"/>
        <end position="668"/>
    </location>
</feature>
<feature type="region of interest" description="Disordered" evidence="9">
    <location>
        <begin position="1"/>
        <end position="42"/>
    </location>
</feature>
<dbReference type="Pfam" id="PF00400">
    <property type="entry name" value="WD40"/>
    <property type="match status" value="5"/>
</dbReference>
<keyword evidence="4" id="KW-0677">Repeat</keyword>
<feature type="region of interest" description="Disordered" evidence="9">
    <location>
        <begin position="237"/>
        <end position="265"/>
    </location>
</feature>
<comment type="caution">
    <text evidence="11">The sequence shown here is derived from an EMBL/GenBank/DDBJ whole genome shotgun (WGS) entry which is preliminary data.</text>
</comment>
<reference evidence="11" key="1">
    <citation type="journal article" date="2020" name="Stud. Mycol.">
        <title>101 Dothideomycetes genomes: a test case for predicting lifestyles and emergence of pathogens.</title>
        <authorList>
            <person name="Haridas S."/>
            <person name="Albert R."/>
            <person name="Binder M."/>
            <person name="Bloem J."/>
            <person name="Labutti K."/>
            <person name="Salamov A."/>
            <person name="Andreopoulos B."/>
            <person name="Baker S."/>
            <person name="Barry K."/>
            <person name="Bills G."/>
            <person name="Bluhm B."/>
            <person name="Cannon C."/>
            <person name="Castanera R."/>
            <person name="Culley D."/>
            <person name="Daum C."/>
            <person name="Ezra D."/>
            <person name="Gonzalez J."/>
            <person name="Henrissat B."/>
            <person name="Kuo A."/>
            <person name="Liang C."/>
            <person name="Lipzen A."/>
            <person name="Lutzoni F."/>
            <person name="Magnuson J."/>
            <person name="Mondo S."/>
            <person name="Nolan M."/>
            <person name="Ohm R."/>
            <person name="Pangilinan J."/>
            <person name="Park H.-J."/>
            <person name="Ramirez L."/>
            <person name="Alfaro M."/>
            <person name="Sun H."/>
            <person name="Tritt A."/>
            <person name="Yoshinaga Y."/>
            <person name="Zwiers L.-H."/>
            <person name="Turgeon B."/>
            <person name="Goodwin S."/>
            <person name="Spatafora J."/>
            <person name="Crous P."/>
            <person name="Grigoriev I."/>
        </authorList>
    </citation>
    <scope>NUCLEOTIDE SEQUENCE</scope>
    <source>
        <strain evidence="11">CBS 116435</strain>
    </source>
</reference>
<dbReference type="EMBL" id="MU003776">
    <property type="protein sequence ID" value="KAF2723435.1"/>
    <property type="molecule type" value="Genomic_DNA"/>
</dbReference>
<dbReference type="PANTHER" id="PTHR19879:SF1">
    <property type="entry name" value="CANNONBALL-RELATED"/>
    <property type="match status" value="1"/>
</dbReference>
<dbReference type="CDD" id="cd00200">
    <property type="entry name" value="WD40"/>
    <property type="match status" value="1"/>
</dbReference>
<evidence type="ECO:0000256" key="2">
    <source>
        <dbReference type="ARBA" id="ARBA00009435"/>
    </source>
</evidence>
<sequence length="752" mass="81935">MSAQPMPPSRTASVGPPSAGGMNNPSQPPPPAAGAQGQQQSQQNLNQIVLEYLSKKGYSRTESTLRKESQHTDADGRPIVTRAEETGGRQYDIGFSKLTNFADNCLDIYKSELKRILWPIFVYSFLQLISDFYPRDGNEFLQKFRKRFEPEHQDDIRQLQTLTLPEHVQQNDLAQLYRGNRYRLTMSTLSYSSLVQFLEANSHDYGTVLMNIIVQFMDIRTVNRDPIGAERAFQKQLDRAKNDTAEVPGEDEGIPGHHPGSANLERNAPTVLSKLSLGPLPMEAELMEDVKSELQEHDNTNPPGPGQNSLIDEFEQNIKREPMDDVPSRDNIPYPPSTARDVVMEVQKVKENRDRFKIESRTGGVGPGVSVTMFTFHNTFDSVSCIEFSGDNSYAAIGTNESYIRVFSLENKPLKSPIDPPTYQPSSSRRLVGHSAPVYALSFSPSIAIAPENSYNNTVESHPRYLLSCSGDGTIRLWSLDTWTNLVVYRGHNAPVWDVRFSPHGHYFASCSADRTARLWSTPNITPLRLFVGHDGDPEAVAWHPNGAYVFTGAGGLDRTIRMWSLQTGSAVRLFTGHVGSVTALSCAPSGKVVASADDRGEILLWDLPTGRLAKRMRGHGRGGIWSLDWSVESTVLVSGGADGTVRVWDVEPNRDGGGKVIGEGGTGNKVDGSGTANGTTSTAAGSVGATTSASGANNTATGAASGAKGKGKKDVVVSPDQISAFPTKKSPVYEVRFTQMNLVVAGGAYLP</sequence>
<dbReference type="InterPro" id="IPR037264">
    <property type="entry name" value="TFIID_NTD2_sf"/>
</dbReference>
<dbReference type="Pfam" id="PF08513">
    <property type="entry name" value="LisH"/>
    <property type="match status" value="1"/>
</dbReference>
<evidence type="ECO:0000256" key="9">
    <source>
        <dbReference type="SAM" id="MobiDB-lite"/>
    </source>
</evidence>
<dbReference type="SUPFAM" id="SSF50978">
    <property type="entry name" value="WD40 repeat-like"/>
    <property type="match status" value="1"/>
</dbReference>
<accession>A0A9P4USU0</accession>
<dbReference type="SMART" id="SM00667">
    <property type="entry name" value="LisH"/>
    <property type="match status" value="1"/>
</dbReference>
<feature type="repeat" description="WD" evidence="8">
    <location>
        <begin position="625"/>
        <end position="652"/>
    </location>
</feature>
<dbReference type="OrthoDB" id="10266330at2759"/>
<dbReference type="InterPro" id="IPR006594">
    <property type="entry name" value="LisH"/>
</dbReference>
<dbReference type="InterPro" id="IPR001680">
    <property type="entry name" value="WD40_rpt"/>
</dbReference>